<dbReference type="AlphaFoldDB" id="A0AA96WWF7"/>
<keyword evidence="1" id="KW-0175">Coiled coil</keyword>
<protein>
    <submittedName>
        <fullName evidence="2">DIP1984 family protein</fullName>
    </submittedName>
</protein>
<dbReference type="NCBIfam" id="NF038048">
    <property type="entry name" value="DIP1984_fam"/>
    <property type="match status" value="1"/>
</dbReference>
<organism evidence="2">
    <name type="scientific">Leptolyngbya sp. NK1-12</name>
    <dbReference type="NCBI Taxonomy" id="2547451"/>
    <lineage>
        <taxon>Bacteria</taxon>
        <taxon>Bacillati</taxon>
        <taxon>Cyanobacteriota</taxon>
        <taxon>Cyanophyceae</taxon>
        <taxon>Leptolyngbyales</taxon>
        <taxon>Leptolyngbyaceae</taxon>
        <taxon>Leptolyngbya group</taxon>
        <taxon>Leptolyngbya</taxon>
    </lineage>
</organism>
<dbReference type="Gene3D" id="6.10.320.10">
    <property type="match status" value="1"/>
</dbReference>
<dbReference type="RefSeq" id="WP_316431249.1">
    <property type="nucleotide sequence ID" value="NZ_CP053586.1"/>
</dbReference>
<name>A0AA96WWF7_9CYAN</name>
<dbReference type="Pfam" id="PF20935">
    <property type="entry name" value="DUF6847"/>
    <property type="match status" value="1"/>
</dbReference>
<dbReference type="CDD" id="cd12208">
    <property type="entry name" value="DIP1984-like"/>
    <property type="match status" value="1"/>
</dbReference>
<accession>A0AA96WWF7</accession>
<gene>
    <name evidence="2" type="ORF">HJG54_21230</name>
</gene>
<dbReference type="EMBL" id="CP053586">
    <property type="protein sequence ID" value="WNZ25122.1"/>
    <property type="molecule type" value="Genomic_DNA"/>
</dbReference>
<feature type="coiled-coil region" evidence="1">
    <location>
        <begin position="3"/>
        <end position="67"/>
    </location>
</feature>
<sequence>MKLAEALILRADCQKRISQLRERLERVVKVEEGDSLAEDPQTLLAEVDRIIENLTQLIQQINRTNSQTPFANLGTLADALAERDTLRIKSNLYREVIKATFGQNHGFFDGSVNARGRVRTVNVAVGALFK</sequence>
<proteinExistence type="predicted"/>
<reference evidence="2" key="1">
    <citation type="submission" date="2020-05" db="EMBL/GenBank/DDBJ databases">
        <authorList>
            <person name="Zhu T."/>
            <person name="Keshari N."/>
            <person name="Lu X."/>
        </authorList>
    </citation>
    <scope>NUCLEOTIDE SEQUENCE</scope>
    <source>
        <strain evidence="2">NK1-12</strain>
    </source>
</reference>
<dbReference type="InterPro" id="IPR047741">
    <property type="entry name" value="DIP1984-like"/>
</dbReference>
<evidence type="ECO:0000313" key="2">
    <source>
        <dbReference type="EMBL" id="WNZ25122.1"/>
    </source>
</evidence>
<evidence type="ECO:0000256" key="1">
    <source>
        <dbReference type="SAM" id="Coils"/>
    </source>
</evidence>